<dbReference type="GO" id="GO:0016491">
    <property type="term" value="F:oxidoreductase activity"/>
    <property type="evidence" value="ECO:0007669"/>
    <property type="project" value="UniProtKB-KW"/>
</dbReference>
<evidence type="ECO:0000256" key="1">
    <source>
        <dbReference type="ARBA" id="ARBA00023002"/>
    </source>
</evidence>
<dbReference type="Proteomes" id="UP000298061">
    <property type="component" value="Unassembled WGS sequence"/>
</dbReference>
<accession>A0A4Z0A7V1</accession>
<protein>
    <recommendedName>
        <fullName evidence="4">Ketoreductase (KR) domain-containing protein</fullName>
    </recommendedName>
</protein>
<dbReference type="Gene3D" id="3.40.50.720">
    <property type="entry name" value="NAD(P)-binding Rossmann-like Domain"/>
    <property type="match status" value="1"/>
</dbReference>
<dbReference type="InterPro" id="IPR002347">
    <property type="entry name" value="SDR_fam"/>
</dbReference>
<comment type="caution">
    <text evidence="2">The sequence shown here is derived from an EMBL/GenBank/DDBJ whole genome shotgun (WGS) entry which is preliminary data.</text>
</comment>
<evidence type="ECO:0000313" key="3">
    <source>
        <dbReference type="Proteomes" id="UP000298061"/>
    </source>
</evidence>
<dbReference type="Pfam" id="PF00106">
    <property type="entry name" value="adh_short"/>
    <property type="match status" value="1"/>
</dbReference>
<gene>
    <name evidence="2" type="ORF">EWM64_g1455</name>
</gene>
<sequence>MAKLTVVQFLRGQLKSFPPPEKRDVSGKTVVVVGANGGIGFEAAKHFARMNPGKLVLACRDAAKGQSALVAIKKDTGCENMEVRTVELADFDSVAEFATKFEQEEARLDILVYNAGVAITKYGAAKDGWETNLHVNYLSYSLLQLLLLSLLSKTATTYLTRPRTVVRLEQPALLGRCARRRTVKSKNLGESERQSLLR</sequence>
<name>A0A4Z0A7V1_9AGAM</name>
<dbReference type="PANTHER" id="PTHR43157">
    <property type="entry name" value="PHOSPHATIDYLINOSITOL-GLYCAN BIOSYNTHESIS CLASS F PROTEIN-RELATED"/>
    <property type="match status" value="1"/>
</dbReference>
<proteinExistence type="predicted"/>
<keyword evidence="1" id="KW-0560">Oxidoreductase</keyword>
<evidence type="ECO:0000313" key="2">
    <source>
        <dbReference type="EMBL" id="TFY82560.1"/>
    </source>
</evidence>
<reference evidence="2 3" key="1">
    <citation type="submission" date="2019-02" db="EMBL/GenBank/DDBJ databases">
        <title>Genome sequencing of the rare red list fungi Hericium alpestre (H. flagellum).</title>
        <authorList>
            <person name="Buettner E."/>
            <person name="Kellner H."/>
        </authorList>
    </citation>
    <scope>NUCLEOTIDE SEQUENCE [LARGE SCALE GENOMIC DNA]</scope>
    <source>
        <strain evidence="2 3">DSM 108284</strain>
    </source>
</reference>
<keyword evidence="3" id="KW-1185">Reference proteome</keyword>
<dbReference type="AlphaFoldDB" id="A0A4Z0A7V1"/>
<dbReference type="PANTHER" id="PTHR43157:SF31">
    <property type="entry name" value="PHOSPHATIDYLINOSITOL-GLYCAN BIOSYNTHESIS CLASS F PROTEIN"/>
    <property type="match status" value="1"/>
</dbReference>
<dbReference type="EMBL" id="SFCI01000097">
    <property type="protein sequence ID" value="TFY82560.1"/>
    <property type="molecule type" value="Genomic_DNA"/>
</dbReference>
<dbReference type="PRINTS" id="PR00081">
    <property type="entry name" value="GDHRDH"/>
</dbReference>
<organism evidence="2 3">
    <name type="scientific">Hericium alpestre</name>
    <dbReference type="NCBI Taxonomy" id="135208"/>
    <lineage>
        <taxon>Eukaryota</taxon>
        <taxon>Fungi</taxon>
        <taxon>Dikarya</taxon>
        <taxon>Basidiomycota</taxon>
        <taxon>Agaricomycotina</taxon>
        <taxon>Agaricomycetes</taxon>
        <taxon>Russulales</taxon>
        <taxon>Hericiaceae</taxon>
        <taxon>Hericium</taxon>
    </lineage>
</organism>
<evidence type="ECO:0008006" key="4">
    <source>
        <dbReference type="Google" id="ProtNLM"/>
    </source>
</evidence>
<dbReference type="OrthoDB" id="542013at2759"/>
<dbReference type="SUPFAM" id="SSF51735">
    <property type="entry name" value="NAD(P)-binding Rossmann-fold domains"/>
    <property type="match status" value="1"/>
</dbReference>
<dbReference type="STRING" id="135208.A0A4Z0A7V1"/>
<dbReference type="InterPro" id="IPR036291">
    <property type="entry name" value="NAD(P)-bd_dom_sf"/>
</dbReference>